<keyword evidence="4" id="KW-1185">Reference proteome</keyword>
<sequence length="285" mass="32027">MVDGVCGFRNWHHDVVRIGLPPFSNTKYSAEQDSVMTPKPNLSQPTARLATVDVLKSTALLGMIVFHFAYDLELFGYLAQGTMAQSTWLTFARIVAGSFLFLSGVGLSLAHFPTIRWPDFLRRLKIISLAAFVITLSTYIAVPDQFIYFGILHVIAVSSLAGLLFLRMNVLLVFLAAVLVFVLPFFFRTEALNTPILTWIGLSTQWRPSMDFEPFFPWFAPFLAGIFSARLARQFGLISAGPPPETMPNSFLKKIRWASRHSLTIYLVHQPILIGVIWGWSRLAL</sequence>
<feature type="domain" description="Heparan-alpha-glucosaminide N-acetyltransferase catalytic" evidence="2">
    <location>
        <begin position="48"/>
        <end position="271"/>
    </location>
</feature>
<feature type="transmembrane region" description="Helical" evidence="1">
    <location>
        <begin position="263"/>
        <end position="281"/>
    </location>
</feature>
<protein>
    <recommendedName>
        <fullName evidence="2">Heparan-alpha-glucosaminide N-acetyltransferase catalytic domain-containing protein</fullName>
    </recommendedName>
</protein>
<dbReference type="Pfam" id="PF07786">
    <property type="entry name" value="HGSNAT_cat"/>
    <property type="match status" value="1"/>
</dbReference>
<feature type="transmembrane region" description="Helical" evidence="1">
    <location>
        <begin position="147"/>
        <end position="165"/>
    </location>
</feature>
<feature type="transmembrane region" description="Helical" evidence="1">
    <location>
        <begin position="170"/>
        <end position="187"/>
    </location>
</feature>
<keyword evidence="1" id="KW-1133">Transmembrane helix</keyword>
<gene>
    <name evidence="3" type="ORF">RC74_13310</name>
</gene>
<evidence type="ECO:0000313" key="3">
    <source>
        <dbReference type="EMBL" id="AML52123.1"/>
    </source>
</evidence>
<evidence type="ECO:0000259" key="2">
    <source>
        <dbReference type="Pfam" id="PF07786"/>
    </source>
</evidence>
<dbReference type="EMBL" id="CP014327">
    <property type="protein sequence ID" value="AML52123.1"/>
    <property type="molecule type" value="Genomic_DNA"/>
</dbReference>
<feature type="transmembrane region" description="Helical" evidence="1">
    <location>
        <begin position="124"/>
        <end position="141"/>
    </location>
</feature>
<evidence type="ECO:0000256" key="1">
    <source>
        <dbReference type="SAM" id="Phobius"/>
    </source>
</evidence>
<dbReference type="STRING" id="1579316.RC74_13310"/>
<name>A0A126V1F2_9RHOB</name>
<organism evidence="3 4">
    <name type="scientific">Falsihalocynthiibacter arcticus</name>
    <dbReference type="NCBI Taxonomy" id="1579316"/>
    <lineage>
        <taxon>Bacteria</taxon>
        <taxon>Pseudomonadati</taxon>
        <taxon>Pseudomonadota</taxon>
        <taxon>Alphaproteobacteria</taxon>
        <taxon>Rhodobacterales</taxon>
        <taxon>Roseobacteraceae</taxon>
        <taxon>Falsihalocynthiibacter</taxon>
    </lineage>
</organism>
<dbReference type="KEGG" id="hat:RC74_13310"/>
<feature type="transmembrane region" description="Helical" evidence="1">
    <location>
        <begin position="215"/>
        <end position="232"/>
    </location>
</feature>
<evidence type="ECO:0000313" key="4">
    <source>
        <dbReference type="Proteomes" id="UP000070371"/>
    </source>
</evidence>
<dbReference type="OrthoDB" id="9807591at2"/>
<feature type="transmembrane region" description="Helical" evidence="1">
    <location>
        <begin position="49"/>
        <end position="70"/>
    </location>
</feature>
<dbReference type="InterPro" id="IPR012429">
    <property type="entry name" value="HGSNAT_cat"/>
</dbReference>
<dbReference type="AlphaFoldDB" id="A0A126V1F2"/>
<reference evidence="3 4" key="1">
    <citation type="submission" date="2016-02" db="EMBL/GenBank/DDBJ databases">
        <title>Complete genome sequence of Halocynthiibacter arcticus PAMC 20958t from arctic marine sediment.</title>
        <authorList>
            <person name="Lee Y.M."/>
            <person name="Baek K."/>
            <person name="Lee H.K."/>
            <person name="Shin S.C."/>
        </authorList>
    </citation>
    <scope>NUCLEOTIDE SEQUENCE [LARGE SCALE GENOMIC DNA]</scope>
    <source>
        <strain evidence="3">PAMC 20958</strain>
    </source>
</reference>
<proteinExistence type="predicted"/>
<keyword evidence="1" id="KW-0812">Transmembrane</keyword>
<accession>A0A126V1F2</accession>
<dbReference type="Proteomes" id="UP000070371">
    <property type="component" value="Chromosome"/>
</dbReference>
<feature type="transmembrane region" description="Helical" evidence="1">
    <location>
        <begin position="90"/>
        <end position="112"/>
    </location>
</feature>
<keyword evidence="1" id="KW-0472">Membrane</keyword>